<gene>
    <name evidence="3" type="ORF">Sru01_66080</name>
</gene>
<feature type="region of interest" description="Disordered" evidence="1">
    <location>
        <begin position="1"/>
        <end position="28"/>
    </location>
</feature>
<evidence type="ECO:0000313" key="3">
    <source>
        <dbReference type="EMBL" id="GII81626.1"/>
    </source>
</evidence>
<organism evidence="3 4">
    <name type="scientific">Sphaerisporangium rufum</name>
    <dbReference type="NCBI Taxonomy" id="1381558"/>
    <lineage>
        <taxon>Bacteria</taxon>
        <taxon>Bacillati</taxon>
        <taxon>Actinomycetota</taxon>
        <taxon>Actinomycetes</taxon>
        <taxon>Streptosporangiales</taxon>
        <taxon>Streptosporangiaceae</taxon>
        <taxon>Sphaerisporangium</taxon>
    </lineage>
</organism>
<sequence length="187" mass="19400">MIIPGAPGEAGRTAAPGERLGRSPAGPSAADVRFAERMIPHHRQALEMAGLAAGRGAGAGVQAICRRIMAAQRPEVDLMTRWLRALGREAPAGHQGHGAGADGAGADGAAGDGYGMASPAEMARLRAARGAAFDALLLDLMIRHHQGAVRMAAEELAGGTDQTLRTMARDVASGQRVEVDRMRRLRG</sequence>
<dbReference type="Gene3D" id="1.20.1260.10">
    <property type="match status" value="1"/>
</dbReference>
<evidence type="ECO:0000313" key="4">
    <source>
        <dbReference type="Proteomes" id="UP000655287"/>
    </source>
</evidence>
<feature type="domain" description="DUF305" evidence="2">
    <location>
        <begin position="31"/>
        <end position="185"/>
    </location>
</feature>
<dbReference type="Proteomes" id="UP000655287">
    <property type="component" value="Unassembled WGS sequence"/>
</dbReference>
<accession>A0A919V1Z9</accession>
<proteinExistence type="predicted"/>
<dbReference type="AlphaFoldDB" id="A0A919V1Z9"/>
<reference evidence="3" key="1">
    <citation type="submission" date="2021-01" db="EMBL/GenBank/DDBJ databases">
        <title>Whole genome shotgun sequence of Sphaerisporangium rufum NBRC 109079.</title>
        <authorList>
            <person name="Komaki H."/>
            <person name="Tamura T."/>
        </authorList>
    </citation>
    <scope>NUCLEOTIDE SEQUENCE</scope>
    <source>
        <strain evidence="3">NBRC 109079</strain>
    </source>
</reference>
<name>A0A919V1Z9_9ACTN</name>
<keyword evidence="3" id="KW-0449">Lipoprotein</keyword>
<dbReference type="InterPro" id="IPR005183">
    <property type="entry name" value="DUF305_CopM-like"/>
</dbReference>
<keyword evidence="4" id="KW-1185">Reference proteome</keyword>
<protein>
    <submittedName>
        <fullName evidence="3">Lipoprotein</fullName>
    </submittedName>
</protein>
<dbReference type="EMBL" id="BOOU01000104">
    <property type="protein sequence ID" value="GII81626.1"/>
    <property type="molecule type" value="Genomic_DNA"/>
</dbReference>
<dbReference type="PANTHER" id="PTHR36933:SF1">
    <property type="entry name" value="SLL0788 PROTEIN"/>
    <property type="match status" value="1"/>
</dbReference>
<dbReference type="InterPro" id="IPR012347">
    <property type="entry name" value="Ferritin-like"/>
</dbReference>
<dbReference type="Pfam" id="PF03713">
    <property type="entry name" value="DUF305"/>
    <property type="match status" value="1"/>
</dbReference>
<comment type="caution">
    <text evidence="3">The sequence shown here is derived from an EMBL/GenBank/DDBJ whole genome shotgun (WGS) entry which is preliminary data.</text>
</comment>
<evidence type="ECO:0000256" key="1">
    <source>
        <dbReference type="SAM" id="MobiDB-lite"/>
    </source>
</evidence>
<evidence type="ECO:0000259" key="2">
    <source>
        <dbReference type="Pfam" id="PF03713"/>
    </source>
</evidence>
<dbReference type="PANTHER" id="PTHR36933">
    <property type="entry name" value="SLL0788 PROTEIN"/>
    <property type="match status" value="1"/>
</dbReference>
<dbReference type="RefSeq" id="WP_239137975.1">
    <property type="nucleotide sequence ID" value="NZ_BOOU01000104.1"/>
</dbReference>